<evidence type="ECO:0000256" key="1">
    <source>
        <dbReference type="ARBA" id="ARBA00023002"/>
    </source>
</evidence>
<dbReference type="EMBL" id="JAZAVK010000030">
    <property type="protein sequence ID" value="KAK7429303.1"/>
    <property type="molecule type" value="Genomic_DNA"/>
</dbReference>
<gene>
    <name evidence="3" type="ORF">QQZ08_004115</name>
</gene>
<dbReference type="PANTHER" id="PTHR43625">
    <property type="entry name" value="AFLATOXIN B1 ALDEHYDE REDUCTASE"/>
    <property type="match status" value="1"/>
</dbReference>
<comment type="caution">
    <text evidence="3">The sequence shown here is derived from an EMBL/GenBank/DDBJ whole genome shotgun (WGS) entry which is preliminary data.</text>
</comment>
<sequence>MVIDDGYDGLSRYKEGGGSVLGEERLHSFKALAHNKSHLQEVQASTATRFQNMASPAQLPLRQFGKNGPDIPAIGFGLMGMSIGYGTTDSDEERLKLLDRAWELGCTNWDTADIYGDSEDVVGKWLRLHPKRRGDIFLATKFGLKVEGAGIIVDSSPEHCRASIERSLKRLGVDQVDLYYMHRANDKVPIEKTVSVMKQLVEEGKVKYLGLSEVSSDTLRRAHAVHPISAVQVEYNPWTLDIEGPSGTNLLDTCVELGVSVFAYAPLGRGILTGRYKSVDDFDEGDARRNMVRFQGDNFKKNLVVVEKCNELARRKGCTSSQLVLAWLSAQHKNIFVIPGTKKIKYLEENVGASALTLTDEEQQALRKLVLEAGLQGGRDASFGSFVDTVPLEV</sequence>
<name>A0ABR1I8W3_9HYPO</name>
<dbReference type="Proteomes" id="UP001498421">
    <property type="component" value="Unassembled WGS sequence"/>
</dbReference>
<evidence type="ECO:0000313" key="4">
    <source>
        <dbReference type="Proteomes" id="UP001498421"/>
    </source>
</evidence>
<dbReference type="InterPro" id="IPR023210">
    <property type="entry name" value="NADP_OxRdtase_dom"/>
</dbReference>
<dbReference type="PANTHER" id="PTHR43625:SF40">
    <property type="entry name" value="ALDO-KETO REDUCTASE YAKC [NADP(+)]"/>
    <property type="match status" value="1"/>
</dbReference>
<keyword evidence="4" id="KW-1185">Reference proteome</keyword>
<dbReference type="SUPFAM" id="SSF51430">
    <property type="entry name" value="NAD(P)-linked oxidoreductase"/>
    <property type="match status" value="1"/>
</dbReference>
<accession>A0ABR1I8W3</accession>
<dbReference type="InterPro" id="IPR036812">
    <property type="entry name" value="NAD(P)_OxRdtase_dom_sf"/>
</dbReference>
<dbReference type="InterPro" id="IPR050791">
    <property type="entry name" value="Aldo-Keto_reductase"/>
</dbReference>
<feature type="domain" description="NADP-dependent oxidoreductase" evidence="2">
    <location>
        <begin position="73"/>
        <end position="369"/>
    </location>
</feature>
<proteinExistence type="predicted"/>
<reference evidence="3 4" key="1">
    <citation type="journal article" date="2025" name="Microbiol. Resour. Announc.">
        <title>Draft genome sequences for Neonectria magnoliae and Neonectria punicea, canker pathogens of Liriodendron tulipifera and Acer saccharum in West Virginia.</title>
        <authorList>
            <person name="Petronek H.M."/>
            <person name="Kasson M.T."/>
            <person name="Metheny A.M."/>
            <person name="Stauder C.M."/>
            <person name="Lovett B."/>
            <person name="Lynch S.C."/>
            <person name="Garnas J.R."/>
            <person name="Kasson L.R."/>
            <person name="Stajich J.E."/>
        </authorList>
    </citation>
    <scope>NUCLEOTIDE SEQUENCE [LARGE SCALE GENOMIC DNA]</scope>
    <source>
        <strain evidence="3 4">NRRL 64651</strain>
    </source>
</reference>
<dbReference type="InterPro" id="IPR020471">
    <property type="entry name" value="AKR"/>
</dbReference>
<evidence type="ECO:0000313" key="3">
    <source>
        <dbReference type="EMBL" id="KAK7429303.1"/>
    </source>
</evidence>
<keyword evidence="1" id="KW-0560">Oxidoreductase</keyword>
<evidence type="ECO:0000259" key="2">
    <source>
        <dbReference type="Pfam" id="PF00248"/>
    </source>
</evidence>
<protein>
    <recommendedName>
        <fullName evidence="2">NADP-dependent oxidoreductase domain-containing protein</fullName>
    </recommendedName>
</protein>
<dbReference type="PRINTS" id="PR00069">
    <property type="entry name" value="ALDKETRDTASE"/>
</dbReference>
<organism evidence="3 4">
    <name type="scientific">Neonectria magnoliae</name>
    <dbReference type="NCBI Taxonomy" id="2732573"/>
    <lineage>
        <taxon>Eukaryota</taxon>
        <taxon>Fungi</taxon>
        <taxon>Dikarya</taxon>
        <taxon>Ascomycota</taxon>
        <taxon>Pezizomycotina</taxon>
        <taxon>Sordariomycetes</taxon>
        <taxon>Hypocreomycetidae</taxon>
        <taxon>Hypocreales</taxon>
        <taxon>Nectriaceae</taxon>
        <taxon>Neonectria</taxon>
    </lineage>
</organism>
<dbReference type="Gene3D" id="3.20.20.100">
    <property type="entry name" value="NADP-dependent oxidoreductase domain"/>
    <property type="match status" value="1"/>
</dbReference>
<dbReference type="Pfam" id="PF00248">
    <property type="entry name" value="Aldo_ket_red"/>
    <property type="match status" value="1"/>
</dbReference>